<proteinExistence type="predicted"/>
<sequence length="75" mass="8512">MMKFDMTFSEALVYVLEGKGWVVGEHFQKGVVMSRGGMGSLMVKDFKSNTETPMIVSVRSLQQKYRAVFTQPEVM</sequence>
<protein>
    <submittedName>
        <fullName evidence="1">Uncharacterized protein</fullName>
    </submittedName>
</protein>
<name>A0AB39TYX0_9CAUD</name>
<organism evidence="1">
    <name type="scientific">Aeromonas phage vB_AdhaM_G2</name>
    <dbReference type="NCBI Taxonomy" id="3238786"/>
    <lineage>
        <taxon>Viruses</taxon>
        <taxon>Duplodnaviria</taxon>
        <taxon>Heunggongvirae</taxon>
        <taxon>Uroviricota</taxon>
        <taxon>Caudoviricetes</taxon>
    </lineage>
</organism>
<evidence type="ECO:0000313" key="1">
    <source>
        <dbReference type="EMBL" id="XDQ84386.1"/>
    </source>
</evidence>
<reference evidence="1" key="1">
    <citation type="submission" date="2024-07" db="EMBL/GenBank/DDBJ databases">
        <title>Characterization of Aeromonas dhakensis bacteriophages.</title>
        <authorList>
            <person name="Ansari F."/>
            <person name="Tyagi A."/>
            <person name="Shashidhar R."/>
            <person name="Nagar V."/>
        </authorList>
    </citation>
    <scope>NUCLEOTIDE SEQUENCE</scope>
</reference>
<gene>
    <name evidence="1" type="ORF">vBAdhaMG2_0042</name>
</gene>
<accession>A0AB39TYX0</accession>
<dbReference type="EMBL" id="PQ066597">
    <property type="protein sequence ID" value="XDQ84386.1"/>
    <property type="molecule type" value="Genomic_DNA"/>
</dbReference>